<evidence type="ECO:0000256" key="2">
    <source>
        <dbReference type="SAM" id="MobiDB-lite"/>
    </source>
</evidence>
<reference evidence="3 4" key="1">
    <citation type="journal article" date="2014" name="Int. J. Syst. Evol. Microbiol.">
        <title>Complete genome sequence of Corynebacterium casei LMG S-19264T (=DSM 44701T), isolated from a smear-ripened cheese.</title>
        <authorList>
            <consortium name="US DOE Joint Genome Institute (JGI-PGF)"/>
            <person name="Walter F."/>
            <person name="Albersmeier A."/>
            <person name="Kalinowski J."/>
            <person name="Ruckert C."/>
        </authorList>
    </citation>
    <scope>NUCLEOTIDE SEQUENCE [LARGE SCALE GENOMIC DNA]</scope>
    <source>
        <strain evidence="3 4">CGMCC 1.9161</strain>
    </source>
</reference>
<dbReference type="GO" id="GO:0042128">
    <property type="term" value="P:nitrate assimilation"/>
    <property type="evidence" value="ECO:0007669"/>
    <property type="project" value="UniProtKB-KW"/>
</dbReference>
<dbReference type="Proteomes" id="UP000600449">
    <property type="component" value="Unassembled WGS sequence"/>
</dbReference>
<dbReference type="InterPro" id="IPR003765">
    <property type="entry name" value="NO3_reductase_chaperone_NarJ"/>
</dbReference>
<dbReference type="NCBIfam" id="TIGR00684">
    <property type="entry name" value="narJ"/>
    <property type="match status" value="1"/>
</dbReference>
<keyword evidence="1" id="KW-0534">Nitrate assimilation</keyword>
<dbReference type="InterPro" id="IPR020945">
    <property type="entry name" value="DMSO/NO3_reduct_chaperone"/>
</dbReference>
<protein>
    <submittedName>
        <fullName evidence="3">Nitrate reductase molybdenum cofactor assembly chaperone</fullName>
    </submittedName>
</protein>
<name>A0A917V8U5_9HYPH</name>
<dbReference type="GO" id="GO:0051131">
    <property type="term" value="P:chaperone-mediated protein complex assembly"/>
    <property type="evidence" value="ECO:0007669"/>
    <property type="project" value="InterPro"/>
</dbReference>
<dbReference type="EMBL" id="BMMF01000015">
    <property type="protein sequence ID" value="GGK51202.1"/>
    <property type="molecule type" value="Genomic_DNA"/>
</dbReference>
<accession>A0A917V8U5</accession>
<comment type="caution">
    <text evidence="3">The sequence shown here is derived from an EMBL/GenBank/DDBJ whole genome shotgun (WGS) entry which is preliminary data.</text>
</comment>
<dbReference type="Gene3D" id="1.10.3480.10">
    <property type="entry name" value="TorD-like"/>
    <property type="match status" value="1"/>
</dbReference>
<dbReference type="Pfam" id="PF02613">
    <property type="entry name" value="Nitrate_red_del"/>
    <property type="match status" value="1"/>
</dbReference>
<dbReference type="PANTHER" id="PTHR43680:SF2">
    <property type="entry name" value="NITRATE REDUCTASE MOLYBDENUM COFACTOR ASSEMBLY CHAPERONE NARJ"/>
    <property type="match status" value="1"/>
</dbReference>
<evidence type="ECO:0000256" key="1">
    <source>
        <dbReference type="ARBA" id="ARBA00023063"/>
    </source>
</evidence>
<dbReference type="SUPFAM" id="SSF89155">
    <property type="entry name" value="TorD-like"/>
    <property type="match status" value="1"/>
</dbReference>
<gene>
    <name evidence="3" type="primary">narJ</name>
    <name evidence="3" type="ORF">GCM10011322_42850</name>
</gene>
<keyword evidence="4" id="KW-1185">Reference proteome</keyword>
<sequence>MRTTLRALSALLAYPSSELLAHVGEIRTALAAEGALDRKARAALEPLLSTLETQDLLAAQAAYSELFDRSRSLSLHIFEHVHGDSRERGQAMIDLGEHYASHGSLMSSTELPDFIPVFLEFASCLPPREARAFLAEPLHVFVALAERLESRATPYAAVLRAVVGLAAGKVDADALAGLEESAASDDAADIDAEWEEAPVTFSTPHEMGGPTGIVAKIRSGRRPPSTAARGHEGERS</sequence>
<dbReference type="GO" id="GO:0051082">
    <property type="term" value="F:unfolded protein binding"/>
    <property type="evidence" value="ECO:0007669"/>
    <property type="project" value="InterPro"/>
</dbReference>
<dbReference type="PANTHER" id="PTHR43680">
    <property type="entry name" value="NITRATE REDUCTASE MOLYBDENUM COFACTOR ASSEMBLY CHAPERONE"/>
    <property type="match status" value="1"/>
</dbReference>
<organism evidence="3 4">
    <name type="scientific">Salinarimonas ramus</name>
    <dbReference type="NCBI Taxonomy" id="690164"/>
    <lineage>
        <taxon>Bacteria</taxon>
        <taxon>Pseudomonadati</taxon>
        <taxon>Pseudomonadota</taxon>
        <taxon>Alphaproteobacteria</taxon>
        <taxon>Hyphomicrobiales</taxon>
        <taxon>Salinarimonadaceae</taxon>
        <taxon>Salinarimonas</taxon>
    </lineage>
</organism>
<dbReference type="GO" id="GO:0016530">
    <property type="term" value="F:metallochaperone activity"/>
    <property type="evidence" value="ECO:0007669"/>
    <property type="project" value="TreeGrafter"/>
</dbReference>
<dbReference type="RefSeq" id="WP_188915317.1">
    <property type="nucleotide sequence ID" value="NZ_BMMF01000015.1"/>
</dbReference>
<evidence type="ECO:0000313" key="3">
    <source>
        <dbReference type="EMBL" id="GGK51202.1"/>
    </source>
</evidence>
<dbReference type="AlphaFoldDB" id="A0A917V8U5"/>
<feature type="region of interest" description="Disordered" evidence="2">
    <location>
        <begin position="199"/>
        <end position="236"/>
    </location>
</feature>
<proteinExistence type="predicted"/>
<dbReference type="InterPro" id="IPR036411">
    <property type="entry name" value="TorD-like_sf"/>
</dbReference>
<evidence type="ECO:0000313" key="4">
    <source>
        <dbReference type="Proteomes" id="UP000600449"/>
    </source>
</evidence>